<reference evidence="2 3" key="1">
    <citation type="journal article" date="2019" name="Int. J. Syst. Evol. Microbiol.">
        <title>The Global Catalogue of Microorganisms (GCM) 10K type strain sequencing project: providing services to taxonomists for standard genome sequencing and annotation.</title>
        <authorList>
            <consortium name="The Broad Institute Genomics Platform"/>
            <consortium name="The Broad Institute Genome Sequencing Center for Infectious Disease"/>
            <person name="Wu L."/>
            <person name="Ma J."/>
        </authorList>
    </citation>
    <scope>NUCLEOTIDE SEQUENCE [LARGE SCALE GENOMIC DNA]</scope>
    <source>
        <strain evidence="2 3">JCM 11117</strain>
    </source>
</reference>
<dbReference type="EMBL" id="BAAAHP010000187">
    <property type="protein sequence ID" value="GAA0897746.1"/>
    <property type="molecule type" value="Genomic_DNA"/>
</dbReference>
<gene>
    <name evidence="2" type="ORF">GCM10009559_58900</name>
</gene>
<dbReference type="Proteomes" id="UP001499967">
    <property type="component" value="Unassembled WGS sequence"/>
</dbReference>
<keyword evidence="1" id="KW-1133">Transmembrane helix</keyword>
<organism evidence="2 3">
    <name type="scientific">Pseudonocardia zijingensis</name>
    <dbReference type="NCBI Taxonomy" id="153376"/>
    <lineage>
        <taxon>Bacteria</taxon>
        <taxon>Bacillati</taxon>
        <taxon>Actinomycetota</taxon>
        <taxon>Actinomycetes</taxon>
        <taxon>Pseudonocardiales</taxon>
        <taxon>Pseudonocardiaceae</taxon>
        <taxon>Pseudonocardia</taxon>
    </lineage>
</organism>
<feature type="transmembrane region" description="Helical" evidence="1">
    <location>
        <begin position="6"/>
        <end position="28"/>
    </location>
</feature>
<evidence type="ECO:0000313" key="3">
    <source>
        <dbReference type="Proteomes" id="UP001499967"/>
    </source>
</evidence>
<name>A0ABN1N8V1_9PSEU</name>
<dbReference type="RefSeq" id="WP_343944922.1">
    <property type="nucleotide sequence ID" value="NZ_BAAAHP010000187.1"/>
</dbReference>
<evidence type="ECO:0000256" key="1">
    <source>
        <dbReference type="SAM" id="Phobius"/>
    </source>
</evidence>
<accession>A0ABN1N8V1</accession>
<proteinExistence type="predicted"/>
<comment type="caution">
    <text evidence="2">The sequence shown here is derived from an EMBL/GenBank/DDBJ whole genome shotgun (WGS) entry which is preliminary data.</text>
</comment>
<sequence>MNSPEEWAAIAAWVGVLVAAVAAVYAGLQARRAKESLRFTRESAEAAKDQAHHARISADASNKSALAAVDQAASARAALELARQERLRADQPSFEIKLSGPKNDRCHVVVRMADGPPGVHATLTWISEYSWPVNSRVAQTEIGFGNGQGQYEMFKNAEVGFDVDVKPNVKKVSVRVIVESIDMADPERTWEYVEIARWEALPPPQVW</sequence>
<protein>
    <submittedName>
        <fullName evidence="2">Uncharacterized protein</fullName>
    </submittedName>
</protein>
<keyword evidence="1" id="KW-0812">Transmembrane</keyword>
<keyword evidence="1" id="KW-0472">Membrane</keyword>
<evidence type="ECO:0000313" key="2">
    <source>
        <dbReference type="EMBL" id="GAA0897746.1"/>
    </source>
</evidence>
<keyword evidence="3" id="KW-1185">Reference proteome</keyword>